<feature type="compositionally biased region" description="Basic and acidic residues" evidence="2">
    <location>
        <begin position="14"/>
        <end position="27"/>
    </location>
</feature>
<feature type="domain" description="C3H1-type" evidence="3">
    <location>
        <begin position="400"/>
        <end position="429"/>
    </location>
</feature>
<dbReference type="GeneID" id="80906991"/>
<proteinExistence type="predicted"/>
<dbReference type="EMBL" id="JAPEUX010000003">
    <property type="protein sequence ID" value="KAJ4355445.1"/>
    <property type="molecule type" value="Genomic_DNA"/>
</dbReference>
<comment type="caution">
    <text evidence="4">The sequence shown here is derived from an EMBL/GenBank/DDBJ whole genome shotgun (WGS) entry which is preliminary data.</text>
</comment>
<name>A0A9W8XQJ5_9PLEO</name>
<feature type="region of interest" description="Disordered" evidence="2">
    <location>
        <begin position="1"/>
        <end position="56"/>
    </location>
</feature>
<keyword evidence="1" id="KW-0863">Zinc-finger</keyword>
<feature type="region of interest" description="Disordered" evidence="2">
    <location>
        <begin position="288"/>
        <end position="321"/>
    </location>
</feature>
<accession>A0A9W8XQJ5</accession>
<evidence type="ECO:0000313" key="5">
    <source>
        <dbReference type="Proteomes" id="UP001140513"/>
    </source>
</evidence>
<feature type="compositionally biased region" description="Polar residues" evidence="2">
    <location>
        <begin position="1"/>
        <end position="12"/>
    </location>
</feature>
<feature type="region of interest" description="Disordered" evidence="2">
    <location>
        <begin position="141"/>
        <end position="187"/>
    </location>
</feature>
<dbReference type="RefSeq" id="XP_056072571.1">
    <property type="nucleotide sequence ID" value="XM_056212263.1"/>
</dbReference>
<evidence type="ECO:0000256" key="1">
    <source>
        <dbReference type="PROSITE-ProRule" id="PRU00723"/>
    </source>
</evidence>
<keyword evidence="5" id="KW-1185">Reference proteome</keyword>
<evidence type="ECO:0000259" key="3">
    <source>
        <dbReference type="PROSITE" id="PS50103"/>
    </source>
</evidence>
<gene>
    <name evidence="4" type="ORF">N0V89_003461</name>
</gene>
<dbReference type="PROSITE" id="PS50103">
    <property type="entry name" value="ZF_C3H1"/>
    <property type="match status" value="1"/>
</dbReference>
<keyword evidence="1" id="KW-0479">Metal-binding</keyword>
<dbReference type="AlphaFoldDB" id="A0A9W8XQJ5"/>
<evidence type="ECO:0000313" key="4">
    <source>
        <dbReference type="EMBL" id="KAJ4355445.1"/>
    </source>
</evidence>
<organism evidence="4 5">
    <name type="scientific">Didymosphaeria variabile</name>
    <dbReference type="NCBI Taxonomy" id="1932322"/>
    <lineage>
        <taxon>Eukaryota</taxon>
        <taxon>Fungi</taxon>
        <taxon>Dikarya</taxon>
        <taxon>Ascomycota</taxon>
        <taxon>Pezizomycotina</taxon>
        <taxon>Dothideomycetes</taxon>
        <taxon>Pleosporomycetidae</taxon>
        <taxon>Pleosporales</taxon>
        <taxon>Massarineae</taxon>
        <taxon>Didymosphaeriaceae</taxon>
        <taxon>Didymosphaeria</taxon>
    </lineage>
</organism>
<reference evidence="4" key="1">
    <citation type="submission" date="2022-10" db="EMBL/GenBank/DDBJ databases">
        <title>Tapping the CABI collections for fungal endophytes: first genome assemblies for Collariella, Neodidymelliopsis, Ascochyta clinopodiicola, Didymella pomorum, Didymosphaeria variabile, Neocosmospora piperis and Neocucurbitaria cava.</title>
        <authorList>
            <person name="Hill R."/>
        </authorList>
    </citation>
    <scope>NUCLEOTIDE SEQUENCE</scope>
    <source>
        <strain evidence="4">IMI 356815</strain>
    </source>
</reference>
<dbReference type="InterPro" id="IPR000571">
    <property type="entry name" value="Znf_CCCH"/>
</dbReference>
<feature type="region of interest" description="Disordered" evidence="2">
    <location>
        <begin position="239"/>
        <end position="276"/>
    </location>
</feature>
<keyword evidence="1" id="KW-0862">Zinc</keyword>
<dbReference type="OrthoDB" id="3796540at2759"/>
<evidence type="ECO:0000256" key="2">
    <source>
        <dbReference type="SAM" id="MobiDB-lite"/>
    </source>
</evidence>
<feature type="zinc finger region" description="C3H1-type" evidence="1">
    <location>
        <begin position="400"/>
        <end position="429"/>
    </location>
</feature>
<dbReference type="GO" id="GO:0008270">
    <property type="term" value="F:zinc ion binding"/>
    <property type="evidence" value="ECO:0007669"/>
    <property type="project" value="UniProtKB-KW"/>
</dbReference>
<protein>
    <recommendedName>
        <fullName evidence="3">C3H1-type domain-containing protein</fullName>
    </recommendedName>
</protein>
<dbReference type="Proteomes" id="UP001140513">
    <property type="component" value="Unassembled WGS sequence"/>
</dbReference>
<sequence length="477" mass="54534">MATSNHSNQQQRYAMRDRKDPRRKEVYRPSQNLPGLNHGTREAPMRSGESSPLSSIRSDIGALDERMRDGLVQGDVLNQSTPDQRSSMQIEWSADNNMDNIEQGNHIQDPDQSWASRDAHIENIGLNNGRQYYDLDTRDPHEYRYSRHPHYQTQQRRSASPRPIEETSFRSRSPLHPTTRSGVRTARDFEEQKARIDQEAADFEAEYQQLLLEESVQKRNHIKAMVEEQRRRMSRYSSDILDSPAQESVRDSSTVADDGATTHHGRRALMSRPPTISPARFEVKDEMKEFNPPAGPRGSLRGFAGDRSAPSGPRNNMFTSSPELTIRGTAAAATVPTPLPASQHDKGPNAFERRVLATLAKGYAPRTEKVPAPPRTLGYEVAKDMGRVRLYTEHYGGTRQEDLALCKWVFDTEKECPNGKECPCRHEPLDDEELEWIRTNPVPPQKNMRFHPGRWLERLLQNYSNPRMPKVSKFDRA</sequence>